<dbReference type="Proteomes" id="UP000030649">
    <property type="component" value="Unassembled WGS sequence"/>
</dbReference>
<protein>
    <submittedName>
        <fullName evidence="2">Uncharacterized protein</fullName>
    </submittedName>
</protein>
<organism evidence="2 3">
    <name type="scientific">Haloquadratum walsbyi J07HQW1</name>
    <dbReference type="NCBI Taxonomy" id="1238424"/>
    <lineage>
        <taxon>Archaea</taxon>
        <taxon>Methanobacteriati</taxon>
        <taxon>Methanobacteriota</taxon>
        <taxon>Stenosarchaea group</taxon>
        <taxon>Halobacteria</taxon>
        <taxon>Halobacteriales</taxon>
        <taxon>Haloferacaceae</taxon>
        <taxon>Haloquadratum</taxon>
    </lineage>
</organism>
<accession>U1N9G1</accession>
<feature type="region of interest" description="Disordered" evidence="1">
    <location>
        <begin position="29"/>
        <end position="53"/>
    </location>
</feature>
<evidence type="ECO:0000313" key="2">
    <source>
        <dbReference type="EMBL" id="ERG93385.1"/>
    </source>
</evidence>
<reference evidence="2 3" key="1">
    <citation type="journal article" date="2013" name="PLoS ONE">
        <title>Assembly-driven community genomics of a hypersaline microbial ecosystem.</title>
        <authorList>
            <person name="Podell S."/>
            <person name="Ugalde J.A."/>
            <person name="Narasingarao P."/>
            <person name="Banfield J.F."/>
            <person name="Heidelberg K.B."/>
            <person name="Allen E.E."/>
        </authorList>
    </citation>
    <scope>NUCLEOTIDE SEQUENCE [LARGE SCALE GENOMIC DNA]</scope>
    <source>
        <strain evidence="3">J07HQW1</strain>
    </source>
</reference>
<evidence type="ECO:0000256" key="1">
    <source>
        <dbReference type="SAM" id="MobiDB-lite"/>
    </source>
</evidence>
<proteinExistence type="predicted"/>
<evidence type="ECO:0000313" key="3">
    <source>
        <dbReference type="Proteomes" id="UP000030649"/>
    </source>
</evidence>
<dbReference type="AlphaFoldDB" id="U1N9G1"/>
<feature type="compositionally biased region" description="Low complexity" evidence="1">
    <location>
        <begin position="42"/>
        <end position="53"/>
    </location>
</feature>
<dbReference type="EMBL" id="KE356560">
    <property type="protein sequence ID" value="ERG93385.1"/>
    <property type="molecule type" value="Genomic_DNA"/>
</dbReference>
<dbReference type="HOGENOM" id="CLU_1709092_0_0_2"/>
<name>U1N9G1_9EURY</name>
<gene>
    <name evidence="2" type="ORF">J07HQW1_03446</name>
</gene>
<sequence>MCCVWCRNSQVNLGARTLLSSVRSYRRPRPQRGRKYSQSWVETEGTGRSESTSTSVQTTLAPLTPHREAVGAKRIVEAGSPGPGVDSPRHCVAVAVVTGDVGAHGATVFLITRLIFISMISETVHAESLRGLGVGCDHEMAHSYSASPQRTSS</sequence>